<dbReference type="EMBL" id="CP037421">
    <property type="protein sequence ID" value="QDT28518.1"/>
    <property type="molecule type" value="Genomic_DNA"/>
</dbReference>
<sequence length="45" mass="5306">MKKWVNTRGLNSGCFKNSNFIILRYRFTLRAVKIFLHSESDFLPG</sequence>
<evidence type="ECO:0000313" key="1">
    <source>
        <dbReference type="EMBL" id="QDT28518.1"/>
    </source>
</evidence>
<accession>A0A517QA71</accession>
<proteinExistence type="predicted"/>
<name>A0A517QA71_9PLAN</name>
<organism evidence="1 2">
    <name type="scientific">Gimesia panareensis</name>
    <dbReference type="NCBI Taxonomy" id="2527978"/>
    <lineage>
        <taxon>Bacteria</taxon>
        <taxon>Pseudomonadati</taxon>
        <taxon>Planctomycetota</taxon>
        <taxon>Planctomycetia</taxon>
        <taxon>Planctomycetales</taxon>
        <taxon>Planctomycetaceae</taxon>
        <taxon>Gimesia</taxon>
    </lineage>
</organism>
<dbReference type="Proteomes" id="UP000315647">
    <property type="component" value="Chromosome"/>
</dbReference>
<dbReference type="AlphaFoldDB" id="A0A517QA71"/>
<keyword evidence="2" id="KW-1185">Reference proteome</keyword>
<reference evidence="1 2" key="1">
    <citation type="submission" date="2019-03" db="EMBL/GenBank/DDBJ databases">
        <title>Deep-cultivation of Planctomycetes and their phenomic and genomic characterization uncovers novel biology.</title>
        <authorList>
            <person name="Wiegand S."/>
            <person name="Jogler M."/>
            <person name="Boedeker C."/>
            <person name="Pinto D."/>
            <person name="Vollmers J."/>
            <person name="Rivas-Marin E."/>
            <person name="Kohn T."/>
            <person name="Peeters S.H."/>
            <person name="Heuer A."/>
            <person name="Rast P."/>
            <person name="Oberbeckmann S."/>
            <person name="Bunk B."/>
            <person name="Jeske O."/>
            <person name="Meyerdierks A."/>
            <person name="Storesund J.E."/>
            <person name="Kallscheuer N."/>
            <person name="Luecker S."/>
            <person name="Lage O.M."/>
            <person name="Pohl T."/>
            <person name="Merkel B.J."/>
            <person name="Hornburger P."/>
            <person name="Mueller R.-W."/>
            <person name="Bruemmer F."/>
            <person name="Labrenz M."/>
            <person name="Spormann A.M."/>
            <person name="Op den Camp H."/>
            <person name="Overmann J."/>
            <person name="Amann R."/>
            <person name="Jetten M.S.M."/>
            <person name="Mascher T."/>
            <person name="Medema M.H."/>
            <person name="Devos D.P."/>
            <person name="Kaster A.-K."/>
            <person name="Ovreas L."/>
            <person name="Rohde M."/>
            <person name="Galperin M.Y."/>
            <person name="Jogler C."/>
        </authorList>
    </citation>
    <scope>NUCLEOTIDE SEQUENCE [LARGE SCALE GENOMIC DNA]</scope>
    <source>
        <strain evidence="1 2">Enr10</strain>
    </source>
</reference>
<protein>
    <submittedName>
        <fullName evidence="1">Uncharacterized protein</fullName>
    </submittedName>
</protein>
<gene>
    <name evidence="1" type="ORF">Enr10x_38620</name>
</gene>
<evidence type="ECO:0000313" key="2">
    <source>
        <dbReference type="Proteomes" id="UP000315647"/>
    </source>
</evidence>